<name>A0A9K3PUF5_9STRA</name>
<feature type="chain" id="PRO_5039899318" evidence="3">
    <location>
        <begin position="22"/>
        <end position="219"/>
    </location>
</feature>
<keyword evidence="5" id="KW-1185">Reference proteome</keyword>
<accession>A0A9K3PUF5</accession>
<keyword evidence="2" id="KW-1133">Transmembrane helix</keyword>
<feature type="compositionally biased region" description="Basic and acidic residues" evidence="1">
    <location>
        <begin position="177"/>
        <end position="198"/>
    </location>
</feature>
<evidence type="ECO:0000256" key="2">
    <source>
        <dbReference type="SAM" id="Phobius"/>
    </source>
</evidence>
<reference evidence="4" key="2">
    <citation type="submission" date="2021-04" db="EMBL/GenBank/DDBJ databases">
        <authorList>
            <person name="Podell S."/>
        </authorList>
    </citation>
    <scope>NUCLEOTIDE SEQUENCE</scope>
    <source>
        <strain evidence="4">Hildebrandi</strain>
    </source>
</reference>
<comment type="caution">
    <text evidence="4">The sequence shown here is derived from an EMBL/GenBank/DDBJ whole genome shotgun (WGS) entry which is preliminary data.</text>
</comment>
<sequence length="219" mass="24344">MRTTEPLFLSLFMMMISTSHAYNIGLAHAAAKNSGDGSNSNTNRVVVYFILGLFTGIFVAGCLLHYCCWRPKDLRRRNAWSLEGRSNDDKTVMMEEGDLSGEQGLERNPVPVNVNEVDILDQHVRFNSAGLISESRNDAAGDSDDDITLEGKESIHETATAIDSVDTEEEVSADNSSQHDTRRVFNSDDKSKTDHFDTELYEENMDITTEVIATVGQDK</sequence>
<dbReference type="EMBL" id="JAGRRH010000013">
    <property type="protein sequence ID" value="KAG7360175.1"/>
    <property type="molecule type" value="Genomic_DNA"/>
</dbReference>
<feature type="signal peptide" evidence="3">
    <location>
        <begin position="1"/>
        <end position="21"/>
    </location>
</feature>
<reference evidence="4" key="1">
    <citation type="journal article" date="2021" name="Sci. Rep.">
        <title>Diploid genomic architecture of Nitzschia inconspicua, an elite biomass production diatom.</title>
        <authorList>
            <person name="Oliver A."/>
            <person name="Podell S."/>
            <person name="Pinowska A."/>
            <person name="Traller J.C."/>
            <person name="Smith S.R."/>
            <person name="McClure R."/>
            <person name="Beliaev A."/>
            <person name="Bohutskyi P."/>
            <person name="Hill E.A."/>
            <person name="Rabines A."/>
            <person name="Zheng H."/>
            <person name="Allen L.Z."/>
            <person name="Kuo A."/>
            <person name="Grigoriev I.V."/>
            <person name="Allen A.E."/>
            <person name="Hazlebeck D."/>
            <person name="Allen E.E."/>
        </authorList>
    </citation>
    <scope>NUCLEOTIDE SEQUENCE</scope>
    <source>
        <strain evidence="4">Hildebrandi</strain>
    </source>
</reference>
<gene>
    <name evidence="4" type="ORF">IV203_035274</name>
</gene>
<feature type="region of interest" description="Disordered" evidence="1">
    <location>
        <begin position="163"/>
        <end position="199"/>
    </location>
</feature>
<keyword evidence="2" id="KW-0812">Transmembrane</keyword>
<evidence type="ECO:0000256" key="1">
    <source>
        <dbReference type="SAM" id="MobiDB-lite"/>
    </source>
</evidence>
<keyword evidence="2" id="KW-0472">Membrane</keyword>
<protein>
    <submittedName>
        <fullName evidence="4">Uncharacterized protein</fullName>
    </submittedName>
</protein>
<evidence type="ECO:0000313" key="4">
    <source>
        <dbReference type="EMBL" id="KAG7360175.1"/>
    </source>
</evidence>
<organism evidence="4 5">
    <name type="scientific">Nitzschia inconspicua</name>
    <dbReference type="NCBI Taxonomy" id="303405"/>
    <lineage>
        <taxon>Eukaryota</taxon>
        <taxon>Sar</taxon>
        <taxon>Stramenopiles</taxon>
        <taxon>Ochrophyta</taxon>
        <taxon>Bacillariophyta</taxon>
        <taxon>Bacillariophyceae</taxon>
        <taxon>Bacillariophycidae</taxon>
        <taxon>Bacillariales</taxon>
        <taxon>Bacillariaceae</taxon>
        <taxon>Nitzschia</taxon>
    </lineage>
</organism>
<proteinExistence type="predicted"/>
<dbReference type="AlphaFoldDB" id="A0A9K3PUF5"/>
<evidence type="ECO:0000256" key="3">
    <source>
        <dbReference type="SAM" id="SignalP"/>
    </source>
</evidence>
<dbReference type="Proteomes" id="UP000693970">
    <property type="component" value="Unassembled WGS sequence"/>
</dbReference>
<feature type="transmembrane region" description="Helical" evidence="2">
    <location>
        <begin position="45"/>
        <end position="67"/>
    </location>
</feature>
<keyword evidence="3" id="KW-0732">Signal</keyword>
<evidence type="ECO:0000313" key="5">
    <source>
        <dbReference type="Proteomes" id="UP000693970"/>
    </source>
</evidence>